<dbReference type="STRING" id="1328759.A0A5C2SV48"/>
<feature type="compositionally biased region" description="Polar residues" evidence="9">
    <location>
        <begin position="26"/>
        <end position="40"/>
    </location>
</feature>
<dbReference type="Pfam" id="PF13661">
    <property type="entry name" value="2OG-FeII_Oxy_4"/>
    <property type="match status" value="1"/>
</dbReference>
<dbReference type="GO" id="GO:0005737">
    <property type="term" value="C:cytoplasm"/>
    <property type="evidence" value="ECO:0007669"/>
    <property type="project" value="TreeGrafter"/>
</dbReference>
<dbReference type="InterPro" id="IPR051842">
    <property type="entry name" value="uS12_prolyl_hydroxylase"/>
</dbReference>
<evidence type="ECO:0000313" key="12">
    <source>
        <dbReference type="Proteomes" id="UP000313359"/>
    </source>
</evidence>
<evidence type="ECO:0000256" key="5">
    <source>
        <dbReference type="ARBA" id="ARBA00022964"/>
    </source>
</evidence>
<keyword evidence="3" id="KW-0479">Metal-binding</keyword>
<evidence type="ECO:0000256" key="8">
    <source>
        <dbReference type="ARBA" id="ARBA00047444"/>
    </source>
</evidence>
<dbReference type="GO" id="GO:0005506">
    <property type="term" value="F:iron ion binding"/>
    <property type="evidence" value="ECO:0007669"/>
    <property type="project" value="InterPro"/>
</dbReference>
<dbReference type="Gene3D" id="3.60.130.20">
    <property type="entry name" value="Oxoglutarate/iron-dependent oxygenase, C-terminal degradation domain"/>
    <property type="match status" value="1"/>
</dbReference>
<evidence type="ECO:0000256" key="2">
    <source>
        <dbReference type="ARBA" id="ARBA00007443"/>
    </source>
</evidence>
<dbReference type="PANTHER" id="PTHR12117">
    <property type="entry name" value="HISTONE ACETYLTRANSFERASE COMPLEX"/>
    <property type="match status" value="1"/>
</dbReference>
<dbReference type="GO" id="GO:0006449">
    <property type="term" value="P:regulation of translational termination"/>
    <property type="evidence" value="ECO:0007669"/>
    <property type="project" value="TreeGrafter"/>
</dbReference>
<keyword evidence="12" id="KW-1185">Reference proteome</keyword>
<evidence type="ECO:0000256" key="7">
    <source>
        <dbReference type="ARBA" id="ARBA00023004"/>
    </source>
</evidence>
<comment type="catalytic activity">
    <reaction evidence="8">
        <text>[ribosomal protein uS12]-L-proline + 2-oxoglutarate + O2 = [ribosomal protein uS12]-(3S)-3-hydroxy-L-proline + succinate + CO2</text>
        <dbReference type="Rhea" id="RHEA:54156"/>
        <dbReference type="Rhea" id="RHEA-COMP:13816"/>
        <dbReference type="Rhea" id="RHEA-COMP:13818"/>
        <dbReference type="ChEBI" id="CHEBI:15379"/>
        <dbReference type="ChEBI" id="CHEBI:16526"/>
        <dbReference type="ChEBI" id="CHEBI:16810"/>
        <dbReference type="ChEBI" id="CHEBI:30031"/>
        <dbReference type="ChEBI" id="CHEBI:50342"/>
        <dbReference type="ChEBI" id="CHEBI:85428"/>
    </reaction>
</comment>
<comment type="cofactor">
    <cofactor evidence="1">
        <name>L-ascorbate</name>
        <dbReference type="ChEBI" id="CHEBI:38290"/>
    </cofactor>
</comment>
<evidence type="ECO:0000256" key="9">
    <source>
        <dbReference type="SAM" id="MobiDB-lite"/>
    </source>
</evidence>
<dbReference type="PROSITE" id="PS51471">
    <property type="entry name" value="FE2OG_OXY"/>
    <property type="match status" value="1"/>
</dbReference>
<evidence type="ECO:0000259" key="10">
    <source>
        <dbReference type="PROSITE" id="PS51471"/>
    </source>
</evidence>
<dbReference type="InterPro" id="IPR043044">
    <property type="entry name" value="TPA1/Ofd1_C"/>
</dbReference>
<dbReference type="GO" id="GO:0031543">
    <property type="term" value="F:peptidyl-proline dioxygenase activity"/>
    <property type="evidence" value="ECO:0007669"/>
    <property type="project" value="TreeGrafter"/>
</dbReference>
<dbReference type="Proteomes" id="UP000313359">
    <property type="component" value="Unassembled WGS sequence"/>
</dbReference>
<keyword evidence="7" id="KW-0408">Iron</keyword>
<keyword evidence="4" id="KW-0847">Vitamin C</keyword>
<dbReference type="OrthoDB" id="430522at2759"/>
<dbReference type="Pfam" id="PF10637">
    <property type="entry name" value="Ofd1_CTDD"/>
    <property type="match status" value="1"/>
</dbReference>
<organism evidence="11 12">
    <name type="scientific">Lentinus tigrinus ALCF2SS1-6</name>
    <dbReference type="NCBI Taxonomy" id="1328759"/>
    <lineage>
        <taxon>Eukaryota</taxon>
        <taxon>Fungi</taxon>
        <taxon>Dikarya</taxon>
        <taxon>Basidiomycota</taxon>
        <taxon>Agaricomycotina</taxon>
        <taxon>Agaricomycetes</taxon>
        <taxon>Polyporales</taxon>
        <taxon>Polyporaceae</taxon>
        <taxon>Lentinus</taxon>
    </lineage>
</organism>
<feature type="region of interest" description="Disordered" evidence="9">
    <location>
        <begin position="373"/>
        <end position="395"/>
    </location>
</feature>
<feature type="region of interest" description="Disordered" evidence="9">
    <location>
        <begin position="1"/>
        <end position="49"/>
    </location>
</feature>
<accession>A0A5C2SV48</accession>
<dbReference type="InterPro" id="IPR005123">
    <property type="entry name" value="Oxoglu/Fe-dep_dioxygenase_dom"/>
</dbReference>
<comment type="similarity">
    <text evidence="2">Belongs to the TPA1 family.</text>
</comment>
<protein>
    <submittedName>
        <fullName evidence="11">Nuclear protein</fullName>
    </submittedName>
</protein>
<dbReference type="InterPro" id="IPR039558">
    <property type="entry name" value="TPA1/OFD1_N"/>
</dbReference>
<feature type="domain" description="Fe2OG dioxygenase" evidence="10">
    <location>
        <begin position="155"/>
        <end position="271"/>
    </location>
</feature>
<name>A0A5C2SV48_9APHY</name>
<evidence type="ECO:0000256" key="4">
    <source>
        <dbReference type="ARBA" id="ARBA00022896"/>
    </source>
</evidence>
<dbReference type="SMART" id="SM00702">
    <property type="entry name" value="P4Hc"/>
    <property type="match status" value="1"/>
</dbReference>
<proteinExistence type="inferred from homology"/>
<dbReference type="InterPro" id="IPR019601">
    <property type="entry name" value="Oxoglutarate/Fe-dep_Oase_C"/>
</dbReference>
<dbReference type="GO" id="GO:0031418">
    <property type="term" value="F:L-ascorbic acid binding"/>
    <property type="evidence" value="ECO:0007669"/>
    <property type="project" value="UniProtKB-KW"/>
</dbReference>
<feature type="region of interest" description="Disordered" evidence="9">
    <location>
        <begin position="540"/>
        <end position="588"/>
    </location>
</feature>
<evidence type="ECO:0000256" key="6">
    <source>
        <dbReference type="ARBA" id="ARBA00023002"/>
    </source>
</evidence>
<gene>
    <name evidence="11" type="ORF">L227DRAFT_490658</name>
</gene>
<dbReference type="Gene3D" id="2.60.120.620">
    <property type="entry name" value="q2cbj1_9rhob like domain"/>
    <property type="match status" value="1"/>
</dbReference>
<dbReference type="InterPro" id="IPR006620">
    <property type="entry name" value="Pro_4_hyd_alph"/>
</dbReference>
<dbReference type="AlphaFoldDB" id="A0A5C2SV48"/>
<dbReference type="FunFam" id="3.60.130.20:FF:000003">
    <property type="entry name" value="Unplaced genomic scaffold supercont1.3, whole genome shotgun sequence"/>
    <property type="match status" value="1"/>
</dbReference>
<feature type="region of interest" description="Disordered" evidence="9">
    <location>
        <begin position="500"/>
        <end position="521"/>
    </location>
</feature>
<evidence type="ECO:0000256" key="3">
    <source>
        <dbReference type="ARBA" id="ARBA00022723"/>
    </source>
</evidence>
<dbReference type="PANTHER" id="PTHR12117:SF0">
    <property type="entry name" value="PROLYL 3-HYDROXYLASE OGFOD1"/>
    <property type="match status" value="1"/>
</dbReference>
<keyword evidence="5" id="KW-0223">Dioxygenase</keyword>
<evidence type="ECO:0000313" key="11">
    <source>
        <dbReference type="EMBL" id="RPD67324.1"/>
    </source>
</evidence>
<feature type="compositionally biased region" description="Polar residues" evidence="9">
    <location>
        <begin position="504"/>
        <end position="515"/>
    </location>
</feature>
<feature type="region of interest" description="Disordered" evidence="9">
    <location>
        <begin position="273"/>
        <end position="296"/>
    </location>
</feature>
<dbReference type="EMBL" id="ML122250">
    <property type="protein sequence ID" value="RPD67324.1"/>
    <property type="molecule type" value="Genomic_DNA"/>
</dbReference>
<feature type="compositionally biased region" description="Acidic residues" evidence="9">
    <location>
        <begin position="566"/>
        <end position="584"/>
    </location>
</feature>
<keyword evidence="6" id="KW-0560">Oxidoreductase</keyword>
<reference evidence="11" key="1">
    <citation type="journal article" date="2018" name="Genome Biol. Evol.">
        <title>Genomics and development of Lentinus tigrinus, a white-rot wood-decaying mushroom with dimorphic fruiting bodies.</title>
        <authorList>
            <person name="Wu B."/>
            <person name="Xu Z."/>
            <person name="Knudson A."/>
            <person name="Carlson A."/>
            <person name="Chen N."/>
            <person name="Kovaka S."/>
            <person name="LaButti K."/>
            <person name="Lipzen A."/>
            <person name="Pennachio C."/>
            <person name="Riley R."/>
            <person name="Schakwitz W."/>
            <person name="Umezawa K."/>
            <person name="Ohm R.A."/>
            <person name="Grigoriev I.V."/>
            <person name="Nagy L.G."/>
            <person name="Gibbons J."/>
            <person name="Hibbett D."/>
        </authorList>
    </citation>
    <scope>NUCLEOTIDE SEQUENCE [LARGE SCALE GENOMIC DNA]</scope>
    <source>
        <strain evidence="11">ALCF2SS1-6</strain>
    </source>
</reference>
<evidence type="ECO:0000256" key="1">
    <source>
        <dbReference type="ARBA" id="ARBA00001961"/>
    </source>
</evidence>
<sequence>MTHRTHDRSPPSPDPDPTLLKRLKSSHISDAPPSSTTQDPTPHFAPDLFGPSNIHRLHTEYEGSLPFKHVVVEKLFQDDLLQKVKDESLAELSFSEKETDIYKVYQTGDLASLSYLTEQQIALLPSLLTLRDALYSPMFRSFLRAVTGCGPLSGTKQDMSVVSYRKGCHLLNHDDVIGTRRVSYILYMPLPHYQGWQAEWGGALELYPVKTGPEGLPEPEPVPAKSIPPVWNQFIFFEVQPGRSFHSVEEVVVGESEDGRQRLSISGWFHSAQPGEEGYNPEPQPELKSSRDQLASTQTEFRGYPNTVEPPLPDDPLSEEHVSFLSEFLNPVYLQARTMKALASRFVDESSLELHSFLCAPLAEKLRGGLVEKDEQDGLGPNRATRIPPHTAGGEGAWMLKGPPHKWRYCALRPLESNGPKMAVSPRWAHADVDDIVRSLQEELFTSQAFRAWLACVSKLLPVRYMAEARRFRPGLDYTLATSEAKETRLDVVLGLTPQVESAPDTTSTHVTGEETSPVGWQTGEWGGWECYMAPHDEEDDPAVYRSGSSKKKNGTNGVNGHAGQDEDMHEDEDEDEEDEEEDGTLLTVQPGFNRLLLVLRDEGVMRFVKYVSAAAEGSRWDICGEFEIGMVQEDDSADES</sequence>